<dbReference type="SUPFAM" id="SSF69318">
    <property type="entry name" value="Integrin alpha N-terminal domain"/>
    <property type="match status" value="1"/>
</dbReference>
<evidence type="ECO:0008006" key="4">
    <source>
        <dbReference type="Google" id="ProtNLM"/>
    </source>
</evidence>
<evidence type="ECO:0000313" key="3">
    <source>
        <dbReference type="Proteomes" id="UP000226079"/>
    </source>
</evidence>
<keyword evidence="3" id="KW-1185">Reference proteome</keyword>
<feature type="signal peptide" evidence="1">
    <location>
        <begin position="1"/>
        <end position="23"/>
    </location>
</feature>
<feature type="chain" id="PRO_5038948383" description="FG-GAP repeat protein" evidence="1">
    <location>
        <begin position="24"/>
        <end position="459"/>
    </location>
</feature>
<dbReference type="RefSeq" id="WP_169923735.1">
    <property type="nucleotide sequence ID" value="NZ_PDJC01000001.1"/>
</dbReference>
<comment type="caution">
    <text evidence="2">The sequence shown here is derived from an EMBL/GenBank/DDBJ whole genome shotgun (WGS) entry which is preliminary data.</text>
</comment>
<dbReference type="PROSITE" id="PS51470">
    <property type="entry name" value="FG_GAP"/>
    <property type="match status" value="1"/>
</dbReference>
<proteinExistence type="predicted"/>
<evidence type="ECO:0000313" key="2">
    <source>
        <dbReference type="EMBL" id="PFG16368.1"/>
    </source>
</evidence>
<sequence>MRSPGVLLTAAALALVQVGCSHSAVPTQPASAAVRPSDAVPDFDGDGRADLVFGIGSTHGRVVVEYGSGGKAGFERTDAGGPADPSDDNVRGFGDGVLAADLNSDSFSDLVVVDSTVGGGGSAIYLIFGSKDGLRVAEARRYPVAGVGGTPALLTTPDKLLVVAGGGSGDDGALTTFRIGPDGLPIDGAAVLSQRSLTGESRPGDRFGAALAASRNTLLVGVPGKDVGSATDAGAVFVATYQGGGAFRGRLETLDPARRGNGPASGDRLGASVAITDGYAAAGLPGRQVGAAGAGAVLVFTPGSFGSARMIDQTSSELSAQPAEGEQFGSSVALIKVCHGAPGLLVGAFGEDVDGVAGAGASWIIPLTAAADCPATRLAEGGVLGGRATQMGLVGAVVGSLRTGPAQADTLIVAAPSRTEDSVAARIFRVPPPYTASTVAADGLLLNEEGTIALSPLTD</sequence>
<dbReference type="InterPro" id="IPR013519">
    <property type="entry name" value="Int_alpha_beta-p"/>
</dbReference>
<dbReference type="PANTHER" id="PTHR36220:SF1">
    <property type="entry name" value="GAMMA TUBULIN COMPLEX COMPONENT C-TERMINAL DOMAIN-CONTAINING PROTEIN"/>
    <property type="match status" value="1"/>
</dbReference>
<dbReference type="SMART" id="SM00191">
    <property type="entry name" value="Int_alpha"/>
    <property type="match status" value="3"/>
</dbReference>
<dbReference type="Gene3D" id="2.130.10.130">
    <property type="entry name" value="Integrin alpha, N-terminal"/>
    <property type="match status" value="2"/>
</dbReference>
<dbReference type="AlphaFoldDB" id="A0A2A9CPV6"/>
<name>A0A2A9CPV6_9ACTN</name>
<reference evidence="2 3" key="1">
    <citation type="submission" date="2017-10" db="EMBL/GenBank/DDBJ databases">
        <title>Sequencing the genomes of 1000 actinobacteria strains.</title>
        <authorList>
            <person name="Klenk H.-P."/>
        </authorList>
    </citation>
    <scope>NUCLEOTIDE SEQUENCE [LARGE SCALE GENOMIC DNA]</scope>
    <source>
        <strain evidence="2 3">DSM 15597</strain>
    </source>
</reference>
<dbReference type="EMBL" id="PDJC01000001">
    <property type="protein sequence ID" value="PFG16368.1"/>
    <property type="molecule type" value="Genomic_DNA"/>
</dbReference>
<gene>
    <name evidence="2" type="ORF">ATK74_0905</name>
</gene>
<evidence type="ECO:0000256" key="1">
    <source>
        <dbReference type="SAM" id="SignalP"/>
    </source>
</evidence>
<dbReference type="Proteomes" id="UP000226079">
    <property type="component" value="Unassembled WGS sequence"/>
</dbReference>
<keyword evidence="1" id="KW-0732">Signal</keyword>
<accession>A0A2A9CPV6</accession>
<dbReference type="InterPro" id="IPR028994">
    <property type="entry name" value="Integrin_alpha_N"/>
</dbReference>
<dbReference type="PANTHER" id="PTHR36220">
    <property type="entry name" value="UNNAMED PRODUCT"/>
    <property type="match status" value="1"/>
</dbReference>
<protein>
    <recommendedName>
        <fullName evidence="4">FG-GAP repeat protein</fullName>
    </recommendedName>
</protein>
<organism evidence="2 3">
    <name type="scientific">Propionicimonas paludicola</name>
    <dbReference type="NCBI Taxonomy" id="185243"/>
    <lineage>
        <taxon>Bacteria</taxon>
        <taxon>Bacillati</taxon>
        <taxon>Actinomycetota</taxon>
        <taxon>Actinomycetes</taxon>
        <taxon>Propionibacteriales</taxon>
        <taxon>Nocardioidaceae</taxon>
        <taxon>Propionicimonas</taxon>
    </lineage>
</organism>